<comment type="caution">
    <text evidence="11">The sequence shown here is derived from an EMBL/GenBank/DDBJ whole genome shotgun (WGS) entry which is preliminary data.</text>
</comment>
<dbReference type="InterPro" id="IPR010827">
    <property type="entry name" value="BamA/TamA_POTRA"/>
</dbReference>
<evidence type="ECO:0000256" key="8">
    <source>
        <dbReference type="HAMAP-Rule" id="MF_01430"/>
    </source>
</evidence>
<dbReference type="PANTHER" id="PTHR12815:SF23">
    <property type="entry name" value="OUTER MEMBRANE PROTEIN ASSEMBLY FACTOR BAMA"/>
    <property type="match status" value="1"/>
</dbReference>
<keyword evidence="7 8" id="KW-0998">Cell outer membrane</keyword>
<keyword evidence="3 8" id="KW-0812">Transmembrane</keyword>
<organism evidence="11 12">
    <name type="scientific">Meridianimarinicoccus aquatilis</name>
    <dbReference type="NCBI Taxonomy" id="2552766"/>
    <lineage>
        <taxon>Bacteria</taxon>
        <taxon>Pseudomonadati</taxon>
        <taxon>Pseudomonadota</taxon>
        <taxon>Alphaproteobacteria</taxon>
        <taxon>Rhodobacterales</taxon>
        <taxon>Paracoccaceae</taxon>
        <taxon>Meridianimarinicoccus</taxon>
    </lineage>
</organism>
<dbReference type="RefSeq" id="WP_133343417.1">
    <property type="nucleotide sequence ID" value="NZ_SMZO01000032.1"/>
</dbReference>
<dbReference type="AlphaFoldDB" id="A0A4R6AQK8"/>
<evidence type="ECO:0000256" key="7">
    <source>
        <dbReference type="ARBA" id="ARBA00023237"/>
    </source>
</evidence>
<comment type="subcellular location">
    <subcellularLocation>
        <location evidence="8">Cell outer membrane</location>
    </subcellularLocation>
    <subcellularLocation>
        <location evidence="1">Membrane</location>
    </subcellularLocation>
</comment>
<dbReference type="Gene3D" id="2.40.160.50">
    <property type="entry name" value="membrane protein fhac: a member of the omp85/tpsb transporter family"/>
    <property type="match status" value="1"/>
</dbReference>
<keyword evidence="5 8" id="KW-0677">Repeat</keyword>
<dbReference type="InterPro" id="IPR034746">
    <property type="entry name" value="POTRA"/>
</dbReference>
<evidence type="ECO:0000256" key="5">
    <source>
        <dbReference type="ARBA" id="ARBA00022737"/>
    </source>
</evidence>
<gene>
    <name evidence="8 11" type="primary">bamA</name>
    <name evidence="11" type="ORF">E2L05_13425</name>
</gene>
<dbReference type="InterPro" id="IPR000184">
    <property type="entry name" value="Bac_surfAg_D15"/>
</dbReference>
<dbReference type="GO" id="GO:0043165">
    <property type="term" value="P:Gram-negative-bacterium-type cell outer membrane assembly"/>
    <property type="evidence" value="ECO:0007669"/>
    <property type="project" value="UniProtKB-UniRule"/>
</dbReference>
<comment type="function">
    <text evidence="8">Part of the outer membrane protein assembly complex, which is involved in assembly and insertion of beta-barrel proteins into the outer membrane.</text>
</comment>
<dbReference type="Pfam" id="PF07244">
    <property type="entry name" value="POTRA"/>
    <property type="match status" value="4"/>
</dbReference>
<dbReference type="PANTHER" id="PTHR12815">
    <property type="entry name" value="SORTING AND ASSEMBLY MACHINERY SAMM50 PROTEIN FAMILY MEMBER"/>
    <property type="match status" value="1"/>
</dbReference>
<comment type="subunit">
    <text evidence="8">Part of the Bam complex.</text>
</comment>
<dbReference type="NCBIfam" id="TIGR03303">
    <property type="entry name" value="OM_YaeT"/>
    <property type="match status" value="1"/>
</dbReference>
<evidence type="ECO:0000259" key="10">
    <source>
        <dbReference type="PROSITE" id="PS51779"/>
    </source>
</evidence>
<comment type="similarity">
    <text evidence="8">Belongs to the BamA family.</text>
</comment>
<evidence type="ECO:0000256" key="1">
    <source>
        <dbReference type="ARBA" id="ARBA00004370"/>
    </source>
</evidence>
<dbReference type="Pfam" id="PF01103">
    <property type="entry name" value="Omp85"/>
    <property type="match status" value="1"/>
</dbReference>
<dbReference type="InterPro" id="IPR023707">
    <property type="entry name" value="OM_assembly_BamA"/>
</dbReference>
<dbReference type="InterPro" id="IPR039910">
    <property type="entry name" value="D15-like"/>
</dbReference>
<dbReference type="GO" id="GO:0009279">
    <property type="term" value="C:cell outer membrane"/>
    <property type="evidence" value="ECO:0007669"/>
    <property type="project" value="UniProtKB-SubCell"/>
</dbReference>
<evidence type="ECO:0000256" key="2">
    <source>
        <dbReference type="ARBA" id="ARBA00022452"/>
    </source>
</evidence>
<proteinExistence type="inferred from homology"/>
<evidence type="ECO:0000313" key="12">
    <source>
        <dbReference type="Proteomes" id="UP000294562"/>
    </source>
</evidence>
<keyword evidence="4 8" id="KW-0732">Signal</keyword>
<keyword evidence="6 8" id="KW-0472">Membrane</keyword>
<evidence type="ECO:0000256" key="4">
    <source>
        <dbReference type="ARBA" id="ARBA00022729"/>
    </source>
</evidence>
<evidence type="ECO:0000256" key="3">
    <source>
        <dbReference type="ARBA" id="ARBA00022692"/>
    </source>
</evidence>
<dbReference type="GO" id="GO:0051205">
    <property type="term" value="P:protein insertion into membrane"/>
    <property type="evidence" value="ECO:0007669"/>
    <property type="project" value="UniProtKB-UniRule"/>
</dbReference>
<dbReference type="OrthoDB" id="9803054at2"/>
<dbReference type="HAMAP" id="MF_01430">
    <property type="entry name" value="OM_assembly_BamA"/>
    <property type="match status" value="1"/>
</dbReference>
<reference evidence="11 12" key="1">
    <citation type="submission" date="2019-03" db="EMBL/GenBank/DDBJ databases">
        <title>Rhodobacteraceae bacterium SM1902, a new member of the family Rhodobacteraceae isolated from Yantai.</title>
        <authorList>
            <person name="Sun Y."/>
        </authorList>
    </citation>
    <scope>NUCLEOTIDE SEQUENCE [LARGE SCALE GENOMIC DNA]</scope>
    <source>
        <strain evidence="11 12">SM1902</strain>
    </source>
</reference>
<evidence type="ECO:0000256" key="9">
    <source>
        <dbReference type="NCBIfam" id="TIGR03303"/>
    </source>
</evidence>
<evidence type="ECO:0000256" key="6">
    <source>
        <dbReference type="ARBA" id="ARBA00023136"/>
    </source>
</evidence>
<dbReference type="PIRSF" id="PIRSF006076">
    <property type="entry name" value="OM_assembly_OMP85"/>
    <property type="match status" value="1"/>
</dbReference>
<evidence type="ECO:0000313" key="11">
    <source>
        <dbReference type="EMBL" id="TDL86350.1"/>
    </source>
</evidence>
<dbReference type="Gene3D" id="3.10.20.310">
    <property type="entry name" value="membrane protein fhac"/>
    <property type="match status" value="4"/>
</dbReference>
<feature type="domain" description="POTRA" evidence="10">
    <location>
        <begin position="360"/>
        <end position="433"/>
    </location>
</feature>
<dbReference type="PROSITE" id="PS51779">
    <property type="entry name" value="POTRA"/>
    <property type="match status" value="3"/>
</dbReference>
<dbReference type="Proteomes" id="UP000294562">
    <property type="component" value="Unassembled WGS sequence"/>
</dbReference>
<dbReference type="EMBL" id="SMZO01000032">
    <property type="protein sequence ID" value="TDL86350.1"/>
    <property type="molecule type" value="Genomic_DNA"/>
</dbReference>
<feature type="domain" description="POTRA" evidence="10">
    <location>
        <begin position="39"/>
        <end position="106"/>
    </location>
</feature>
<feature type="domain" description="POTRA" evidence="10">
    <location>
        <begin position="107"/>
        <end position="184"/>
    </location>
</feature>
<keyword evidence="12" id="KW-1185">Reference proteome</keyword>
<name>A0A4R6AQK8_9RHOB</name>
<protein>
    <recommendedName>
        <fullName evidence="8 9">Outer membrane protein assembly factor BamA</fullName>
    </recommendedName>
</protein>
<sequence>MIKRQALAKAGLNQTAKAGRTAFFALCILWVGPAAIAQAVLNQIEVRGNQRIETSTVLTYAGIETGTPVTAGQVNAAKQRLLSSGLFESVEVTPARGNLIIEVQEFPTINRISIEGNRRLNDDVLEGLITSQPRRVYSPSTVITDARAITDAYFQAGRLAATVTPKIIQRSQNRVDLVFEVTEAAVIEVERIGFVGNRSYSDRRLRQALSTKQAGIFRQLIRRDTFIEDRIQFDRQVLTDFYRSRGFIDFQVLSVTPEFSRERDAFFLTFNVQEGQRFKLGEISVTTDVPGLDVAAFERVVRARTGQTYSPTRIEDTIARLERESIELGLDFIRADPVIERNNRDLTLDVAFNLTRGPRILVERIDIEGNSTTLDRVIRRQFRVVEGDPFNPREIRDSAERIRSLGFFGNSDVTTREGTAPDRVIVDVNVEEQPTGSLTLGGSYSLDEGLGFAVGLSERNFLGRGQFLNVSVAAGIDNSNSSLTFAEPNLLGRDLTGSLSLYYRSTNNFNADFNTDELGFLPSLSFPVSDNGRLELNYRLSRDTISDVSSGDPDIPGDNGSSAIIQREEGRLVTSSIGYNYTYNSQRVGLDPNTRYRFEFGQNFGGLGGDTQFVETLALAGYDTKVLNEDVGLSATLRGAALNFTEGNSRVIDRYRGRNYARGFTANGIGPRDTAATNEDALGGNYAVGLALEADFPVGLPEEYGIRGGVFYDIGSIWGLDDTAGTGGEVDDDFHLRQVIGATIFWTTPIGPLRFDFTRALEKEEYDDERTFDFRVSTRF</sequence>
<accession>A0A4R6AQK8</accession>
<keyword evidence="2 8" id="KW-1134">Transmembrane beta strand</keyword>